<dbReference type="Proteomes" id="UP000269097">
    <property type="component" value="Chromosome"/>
</dbReference>
<dbReference type="InterPro" id="IPR025164">
    <property type="entry name" value="Toastrack_DUF4097"/>
</dbReference>
<feature type="domain" description="DUF4097" evidence="1">
    <location>
        <begin position="69"/>
        <end position="265"/>
    </location>
</feature>
<dbReference type="EMBL" id="CP033433">
    <property type="protein sequence ID" value="AYQ74266.1"/>
    <property type="molecule type" value="Genomic_DNA"/>
</dbReference>
<dbReference type="Gene3D" id="2.160.20.120">
    <property type="match status" value="1"/>
</dbReference>
<dbReference type="PANTHER" id="PTHR34094:SF1">
    <property type="entry name" value="PROTEIN FAM185A"/>
    <property type="match status" value="1"/>
</dbReference>
<dbReference type="PANTHER" id="PTHR34094">
    <property type="match status" value="1"/>
</dbReference>
<evidence type="ECO:0000313" key="2">
    <source>
        <dbReference type="EMBL" id="AYQ74266.1"/>
    </source>
</evidence>
<dbReference type="KEGG" id="coh:EAV92_17845"/>
<dbReference type="RefSeq" id="WP_123042347.1">
    <property type="nucleotide sequence ID" value="NZ_CP033433.1"/>
</dbReference>
<evidence type="ECO:0000259" key="1">
    <source>
        <dbReference type="Pfam" id="PF13349"/>
    </source>
</evidence>
<reference evidence="2 3" key="1">
    <citation type="submission" date="2018-10" db="EMBL/GenBank/DDBJ databases">
        <title>Genome Sequence of Cohnella sp.</title>
        <authorList>
            <person name="Srinivasan S."/>
            <person name="Kim M.K."/>
        </authorList>
    </citation>
    <scope>NUCLEOTIDE SEQUENCE [LARGE SCALE GENOMIC DNA]</scope>
    <source>
        <strain evidence="2 3">18JY8-7</strain>
    </source>
</reference>
<proteinExistence type="predicted"/>
<protein>
    <recommendedName>
        <fullName evidence="1">DUF4097 domain-containing protein</fullName>
    </recommendedName>
</protein>
<name>A0A3G3K185_9BACL</name>
<organism evidence="2 3">
    <name type="scientific">Cohnella candidum</name>
    <dbReference type="NCBI Taxonomy" id="2674991"/>
    <lineage>
        <taxon>Bacteria</taxon>
        <taxon>Bacillati</taxon>
        <taxon>Bacillota</taxon>
        <taxon>Bacilli</taxon>
        <taxon>Bacillales</taxon>
        <taxon>Paenibacillaceae</taxon>
        <taxon>Cohnella</taxon>
    </lineage>
</organism>
<dbReference type="AlphaFoldDB" id="A0A3G3K185"/>
<gene>
    <name evidence="2" type="ORF">EAV92_17845</name>
</gene>
<sequence>MRTFWMVAGLLLVMIGLAALSSNAWGSGKSLSSFEKKWTFGAGELRDLNVKSDYKVRMKFVKSTDGSNSVYVNGKGPEKMAEAVQDIKLEDGKLALDLREPRKWFSLFDFTALRADEEIVVTMADGAALEKLGLHLDSGSLTLDDANAATADISIDSGSVAITRLSAGKLNLEADSGSIKADGIQTNDGEVSADSGSIKLEHVTGPLRVQADSGSIKLYKDDTSNVELKADSGSVYVHLPESYAGDFDLKTDSGSIFAPEPKRETKDLVKVRADSGSIRIEQGP</sequence>
<keyword evidence="3" id="KW-1185">Reference proteome</keyword>
<dbReference type="Pfam" id="PF13349">
    <property type="entry name" value="DUF4097"/>
    <property type="match status" value="1"/>
</dbReference>
<accession>A0A3G3K185</accession>
<evidence type="ECO:0000313" key="3">
    <source>
        <dbReference type="Proteomes" id="UP000269097"/>
    </source>
</evidence>